<dbReference type="InterPro" id="IPR003644">
    <property type="entry name" value="Calx_beta"/>
</dbReference>
<feature type="domain" description="Calx-beta" evidence="1">
    <location>
        <begin position="13"/>
        <end position="78"/>
    </location>
</feature>
<dbReference type="STRING" id="1346330.M472_04515"/>
<dbReference type="GO" id="GO:0007154">
    <property type="term" value="P:cell communication"/>
    <property type="evidence" value="ECO:0007669"/>
    <property type="project" value="InterPro"/>
</dbReference>
<reference evidence="2 3" key="1">
    <citation type="journal article" date="2013" name="Genome Announc.">
        <title>The Draft Genome Sequence of Sphingomonas paucimobilis Strain HER1398 (Proteobacteria), Host to the Giant PAU Phage, Indicates That It Is a Member of the Genus Sphingobacterium (Bacteroidetes).</title>
        <authorList>
            <person name="White R.A.III."/>
            <person name="Suttle C.A."/>
        </authorList>
    </citation>
    <scope>NUCLEOTIDE SEQUENCE [LARGE SCALE GENOMIC DNA]</scope>
    <source>
        <strain evidence="2 3">HER1398</strain>
    </source>
</reference>
<dbReference type="AlphaFoldDB" id="U2H8I2"/>
<name>U2H8I2_9SPHI</name>
<protein>
    <recommendedName>
        <fullName evidence="1">Calx-beta domain-containing protein</fullName>
    </recommendedName>
</protein>
<keyword evidence="3" id="KW-1185">Reference proteome</keyword>
<dbReference type="Proteomes" id="UP000016584">
    <property type="component" value="Unassembled WGS sequence"/>
</dbReference>
<comment type="caution">
    <text evidence="2">The sequence shown here is derived from an EMBL/GenBank/DDBJ whole genome shotgun (WGS) entry which is preliminary data.</text>
</comment>
<dbReference type="Pfam" id="PF03160">
    <property type="entry name" value="Calx-beta"/>
    <property type="match status" value="2"/>
</dbReference>
<gene>
    <name evidence="2" type="ORF">M472_04515</name>
</gene>
<feature type="domain" description="Calx-beta" evidence="1">
    <location>
        <begin position="113"/>
        <end position="197"/>
    </location>
</feature>
<dbReference type="PATRIC" id="fig|1346330.5.peg.3364"/>
<proteinExistence type="predicted"/>
<organism evidence="2 3">
    <name type="scientific">Sphingobacterium paucimobilis HER1398</name>
    <dbReference type="NCBI Taxonomy" id="1346330"/>
    <lineage>
        <taxon>Bacteria</taxon>
        <taxon>Pseudomonadati</taxon>
        <taxon>Bacteroidota</taxon>
        <taxon>Sphingobacteriia</taxon>
        <taxon>Sphingobacteriales</taxon>
        <taxon>Sphingobacteriaceae</taxon>
        <taxon>Sphingobacterium</taxon>
    </lineage>
</organism>
<evidence type="ECO:0000313" key="3">
    <source>
        <dbReference type="Proteomes" id="UP000016584"/>
    </source>
</evidence>
<dbReference type="GO" id="GO:0016020">
    <property type="term" value="C:membrane"/>
    <property type="evidence" value="ECO:0007669"/>
    <property type="project" value="InterPro"/>
</dbReference>
<dbReference type="eggNOG" id="ENOG5032MDW">
    <property type="taxonomic scope" value="Bacteria"/>
</dbReference>
<evidence type="ECO:0000313" key="2">
    <source>
        <dbReference type="EMBL" id="ERJ58021.1"/>
    </source>
</evidence>
<dbReference type="EMBL" id="ATDL01000018">
    <property type="protein sequence ID" value="ERJ58021.1"/>
    <property type="molecule type" value="Genomic_DNA"/>
</dbReference>
<sequence>MACTKKTDYKLMTIIGFTNETYGVNENNEAELTILANSVVTGEVLFTTSGDLKEGVDFELVDKSFKFDNSMEAKVQVKFLKAISEETVLSFKLLPVDFATLALSKAQIGGEDEELVIFSFEASKYYMTEIADVFVKLSRISETFKSEIPVMLEVEVDTEQSTAIEGEHFSFPNGKRITIPVGKDKAAVRLKLLKEEKDKGKIVLRVKAPAKNYKVGNFDESTVQVYVTSFENLTGDWRYVAFANYDYTVTNTVNMGDDPSTLPKNNSSSDVLKFENDNLTVSLTGDIKNYFRDTKLVKKGEIVEVLSEEPGYPRVNMMLVDGLANVPFSARKIEERKAEIGLNLRIINGKEYLDVTVRDYEPIDFLLETYDMVKDWGMTPAMQFYPLRYRFERVK</sequence>
<accession>U2H8I2</accession>
<evidence type="ECO:0000259" key="1">
    <source>
        <dbReference type="Pfam" id="PF03160"/>
    </source>
</evidence>